<organism evidence="1">
    <name type="scientific">Klebsiella phage vB_Kpn-VAC111</name>
    <dbReference type="NCBI Taxonomy" id="2886109"/>
    <lineage>
        <taxon>Viruses</taxon>
        <taxon>Duplodnaviria</taxon>
        <taxon>Heunggongvirae</taxon>
        <taxon>Uroviricota</taxon>
        <taxon>Caudoviricetes</taxon>
        <taxon>Drexlerviridae</taxon>
        <taxon>Webervirus</taxon>
    </lineage>
</organism>
<dbReference type="EMBL" id="MZ612111">
    <property type="protein sequence ID" value="UEP19854.1"/>
    <property type="molecule type" value="Genomic_DNA"/>
</dbReference>
<protein>
    <submittedName>
        <fullName evidence="1">Uncharacterized protein</fullName>
    </submittedName>
</protein>
<reference evidence="1" key="1">
    <citation type="submission" date="2021-07" db="EMBL/GenBank/DDBJ databases">
        <authorList>
            <person name="Bleriot I."/>
            <person name="Blasco L."/>
            <person name="Pacios O."/>
            <person name="Fernandez-Garcia L."/>
            <person name="Ambroa A."/>
            <person name="Lopez M."/>
            <person name="Ortiz-Cartagena C."/>
            <person name="Fernandez-Cuenca F."/>
            <person name="Oteo J."/>
            <person name="Pascual A."/>
            <person name="Martinez-Martinez L."/>
            <person name="Domingo-Calap P."/>
            <person name="Wood T.K."/>
            <person name="Tomas M."/>
        </authorList>
    </citation>
    <scope>NUCLEOTIDE SEQUENCE</scope>
</reference>
<accession>A0A8K1YSI5</accession>
<proteinExistence type="predicted"/>
<name>A0A8K1YSI5_9CAUD</name>
<evidence type="ECO:0000313" key="1">
    <source>
        <dbReference type="EMBL" id="UEP19854.1"/>
    </source>
</evidence>
<sequence>MKDLKLITVKYRDTDGDEMIVSPFSNGYSGVELIVKHDSGCCVFDDPAIIRNIANQLLAVADFVEHEQKKNEETDDGAI</sequence>